<comment type="caution">
    <text evidence="2">The sequence shown here is derived from an EMBL/GenBank/DDBJ whole genome shotgun (WGS) entry which is preliminary data.</text>
</comment>
<dbReference type="PATRIC" id="fig|1454001.3.peg.2126"/>
<name>A0A011PLP3_9PROT</name>
<dbReference type="STRING" id="1454001.AW08_02079"/>
<evidence type="ECO:0000313" key="3">
    <source>
        <dbReference type="Proteomes" id="UP000020218"/>
    </source>
</evidence>
<evidence type="ECO:0000313" key="2">
    <source>
        <dbReference type="EMBL" id="EXI67244.1"/>
    </source>
</evidence>
<sequence length="533" mass="59386">MQRRRLARSGRPADEEQAVGLGDQVPEPLEVVRRHTQLVDRDRFAGTEDAQDDVLEPAGGGHRRHAQFDVKRSPAPEADLAVLRPALLGDVEVGHDLQARHQRAAVGRRDLDVGRQRAIAAEADDGLFLARPRFDVDVGSALLVRLDDDPVHQADEFVVGSGAEHLGAALGGVEDRIIVEARQHVADRVDLDRCGEELSDELLELVARADAVHDPSLREDVVRHARGANALRITGNDDDPFLRLLDRQPLVGLDVIPLQVAQQLGRPQAVRPERLIGHAAELRQCAADRRQRHLEIGGQHLLEVELLAACRLLRQIEFGSRDDRVTDQRVVPRLRYRWRRIASLREGDGERLRQRLDALVGDCRKRGVRAIVDQLHDTEQFARLRVADRRHQHLLRAVTGALVDRFQETEPRTVFRQLVLVVDVAQVERPARYGNVAGDALLGNRQTDVLVRVEARLDFRDDAVAIIADEVDRQAVGVEELADVFRHLENDLVDVARAVDPVGDALQVLEEAQASTHVAEVAVDGPVRCRHAV</sequence>
<feature type="region of interest" description="Disordered" evidence="1">
    <location>
        <begin position="41"/>
        <end position="69"/>
    </location>
</feature>
<reference evidence="2" key="1">
    <citation type="submission" date="2014-02" db="EMBL/GenBank/DDBJ databases">
        <title>Expanding our view of genomic diversity in Candidatus Accumulibacter clades.</title>
        <authorList>
            <person name="Skennerton C.T."/>
            <person name="Barr J.J."/>
            <person name="Slater F.R."/>
            <person name="Bond P.L."/>
            <person name="Tyson G.W."/>
        </authorList>
    </citation>
    <scope>NUCLEOTIDE SEQUENCE [LARGE SCALE GENOMIC DNA]</scope>
</reference>
<keyword evidence="3" id="KW-1185">Reference proteome</keyword>
<protein>
    <submittedName>
        <fullName evidence="2">Uncharacterized protein</fullName>
    </submittedName>
</protein>
<accession>A0A011PLP3</accession>
<feature type="region of interest" description="Disordered" evidence="1">
    <location>
        <begin position="1"/>
        <end position="26"/>
    </location>
</feature>
<dbReference type="EMBL" id="JFAX01000011">
    <property type="protein sequence ID" value="EXI67244.1"/>
    <property type="molecule type" value="Genomic_DNA"/>
</dbReference>
<dbReference type="AlphaFoldDB" id="A0A011PLP3"/>
<gene>
    <name evidence="2" type="ORF">AW08_02079</name>
</gene>
<organism evidence="2 3">
    <name type="scientific">Candidatus Accumulibacter adjunctus</name>
    <dbReference type="NCBI Taxonomy" id="1454001"/>
    <lineage>
        <taxon>Bacteria</taxon>
        <taxon>Pseudomonadati</taxon>
        <taxon>Pseudomonadota</taxon>
        <taxon>Betaproteobacteria</taxon>
        <taxon>Candidatus Accumulibacter</taxon>
    </lineage>
</organism>
<evidence type="ECO:0000256" key="1">
    <source>
        <dbReference type="SAM" id="MobiDB-lite"/>
    </source>
</evidence>
<dbReference type="Proteomes" id="UP000020218">
    <property type="component" value="Unassembled WGS sequence"/>
</dbReference>
<proteinExistence type="predicted"/>